<comment type="caution">
    <text evidence="3">The sequence shown here is derived from an EMBL/GenBank/DDBJ whole genome shotgun (WGS) entry which is preliminary data.</text>
</comment>
<dbReference type="GO" id="GO:0004601">
    <property type="term" value="F:peroxidase activity"/>
    <property type="evidence" value="ECO:0007669"/>
    <property type="project" value="UniProtKB-KW"/>
</dbReference>
<gene>
    <name evidence="3" type="ORF">G5C51_06585</name>
</gene>
<name>A0A6G4TUX6_9ACTN</name>
<keyword evidence="1" id="KW-0732">Signal</keyword>
<keyword evidence="3" id="KW-0560">Oxidoreductase</keyword>
<dbReference type="Gene3D" id="1.10.606.20">
    <property type="match status" value="1"/>
</dbReference>
<dbReference type="InterPro" id="IPR052559">
    <property type="entry name" value="V-haloperoxidase"/>
</dbReference>
<feature type="signal peptide" evidence="1">
    <location>
        <begin position="1"/>
        <end position="31"/>
    </location>
</feature>
<dbReference type="Proteomes" id="UP000481583">
    <property type="component" value="Unassembled WGS sequence"/>
</dbReference>
<dbReference type="Pfam" id="PF01569">
    <property type="entry name" value="PAP2"/>
    <property type="match status" value="1"/>
</dbReference>
<keyword evidence="4" id="KW-1185">Reference proteome</keyword>
<sequence length="442" mass="46187">MALARCAVKRLVVGVCALLLAVTGGVLPATAAAQDLDPVATWNGLALESVRATRASDADAARSYAMVNAALYDAVNGIAAHRDRRDRAHLLRAPDGAPRYGDQHAAAVAAAHAVLTRLYPDRAAQFDTQLAADLAELGDSPRVTAGRKWGATVGSYVVDTRAADGSRPVESQPGGTGPGVFPSAWSGVQYRAMAPFAVADPGRYVAPGPPALAGLDYAAAFAEVALIGDIRIHDPAKVAHYQYWSLPAGSAQPPGEWLKIALEVSAGRSLPAKARLFALLGATLSDVSIPTVRTKYAFRHWRPETAIQQADTDGNPYTDKDADWKARAGSPGSTPEYVSGHSSFSSAAAAVLAGYFCADRRTFTHVTDSAPTDPATGRPMERTFDSFSAAAADAGRSRVVGGSHFEFSNQAGLEMGRDLAAEILAGKLLYTSGPTHHGACPL</sequence>
<organism evidence="3 4">
    <name type="scientific">Streptomyces coryli</name>
    <dbReference type="NCBI Taxonomy" id="1128680"/>
    <lineage>
        <taxon>Bacteria</taxon>
        <taxon>Bacillati</taxon>
        <taxon>Actinomycetota</taxon>
        <taxon>Actinomycetes</taxon>
        <taxon>Kitasatosporales</taxon>
        <taxon>Streptomycetaceae</taxon>
        <taxon>Streptomyces</taxon>
    </lineage>
</organism>
<dbReference type="PANTHER" id="PTHR34599:SF1">
    <property type="entry name" value="PHOSPHATIDIC ACID PHOSPHATASE TYPE 2_HALOPEROXIDASE DOMAIN-CONTAINING PROTEIN"/>
    <property type="match status" value="1"/>
</dbReference>
<dbReference type="PANTHER" id="PTHR34599">
    <property type="entry name" value="PEROXIDASE-RELATED"/>
    <property type="match status" value="1"/>
</dbReference>
<dbReference type="EMBL" id="JAAKZV010000017">
    <property type="protein sequence ID" value="NGN63572.1"/>
    <property type="molecule type" value="Genomic_DNA"/>
</dbReference>
<dbReference type="SUPFAM" id="SSF48317">
    <property type="entry name" value="Acid phosphatase/Vanadium-dependent haloperoxidase"/>
    <property type="match status" value="1"/>
</dbReference>
<feature type="chain" id="PRO_5026066398" evidence="1">
    <location>
        <begin position="32"/>
        <end position="442"/>
    </location>
</feature>
<keyword evidence="3" id="KW-0575">Peroxidase</keyword>
<dbReference type="InterPro" id="IPR000326">
    <property type="entry name" value="PAP2/HPO"/>
</dbReference>
<dbReference type="AlphaFoldDB" id="A0A6G4TUX6"/>
<feature type="domain" description="Phosphatidic acid phosphatase type 2/haloperoxidase" evidence="2">
    <location>
        <begin position="278"/>
        <end position="406"/>
    </location>
</feature>
<accession>A0A6G4TUX6</accession>
<evidence type="ECO:0000256" key="1">
    <source>
        <dbReference type="SAM" id="SignalP"/>
    </source>
</evidence>
<evidence type="ECO:0000313" key="4">
    <source>
        <dbReference type="Proteomes" id="UP000481583"/>
    </source>
</evidence>
<evidence type="ECO:0000313" key="3">
    <source>
        <dbReference type="EMBL" id="NGN63572.1"/>
    </source>
</evidence>
<dbReference type="InterPro" id="IPR036938">
    <property type="entry name" value="PAP2/HPO_sf"/>
</dbReference>
<reference evidence="3 4" key="1">
    <citation type="submission" date="2020-02" db="EMBL/GenBank/DDBJ databases">
        <title>Whole-genome analyses of novel actinobacteria.</title>
        <authorList>
            <person name="Sahin N."/>
        </authorList>
    </citation>
    <scope>NUCLEOTIDE SEQUENCE [LARGE SCALE GENOMIC DNA]</scope>
    <source>
        <strain evidence="3 4">A7024</strain>
    </source>
</reference>
<protein>
    <submittedName>
        <fullName evidence="3">Vanadium-dependent haloperoxidase</fullName>
    </submittedName>
</protein>
<evidence type="ECO:0000259" key="2">
    <source>
        <dbReference type="Pfam" id="PF01569"/>
    </source>
</evidence>
<proteinExistence type="predicted"/>
<dbReference type="CDD" id="cd03398">
    <property type="entry name" value="PAP2_haloperoxidase"/>
    <property type="match status" value="1"/>
</dbReference>